<proteinExistence type="inferred from homology"/>
<evidence type="ECO:0000256" key="7">
    <source>
        <dbReference type="ARBA" id="ARBA00023157"/>
    </source>
</evidence>
<dbReference type="SMART" id="SM00607">
    <property type="entry name" value="FTP"/>
    <property type="match status" value="1"/>
</dbReference>
<dbReference type="GO" id="GO:0046872">
    <property type="term" value="F:metal ion binding"/>
    <property type="evidence" value="ECO:0007669"/>
    <property type="project" value="UniProtKB-KW"/>
</dbReference>
<comment type="subunit">
    <text evidence="3">Homotrimer.</text>
</comment>
<keyword evidence="8" id="KW-0732">Signal</keyword>
<keyword evidence="6" id="KW-0106">Calcium</keyword>
<keyword evidence="7" id="KW-1015">Disulfide bond</keyword>
<evidence type="ECO:0000313" key="10">
    <source>
        <dbReference type="Proteomes" id="UP000095280"/>
    </source>
</evidence>
<organism evidence="10 11">
    <name type="scientific">Macrostomum lignano</name>
    <dbReference type="NCBI Taxonomy" id="282301"/>
    <lineage>
        <taxon>Eukaryota</taxon>
        <taxon>Metazoa</taxon>
        <taxon>Spiralia</taxon>
        <taxon>Lophotrochozoa</taxon>
        <taxon>Platyhelminthes</taxon>
        <taxon>Rhabditophora</taxon>
        <taxon>Macrostomorpha</taxon>
        <taxon>Macrostomida</taxon>
        <taxon>Macrostomidae</taxon>
        <taxon>Macrostomum</taxon>
    </lineage>
</organism>
<comment type="similarity">
    <text evidence="2">Belongs to the fucolectin family.</text>
</comment>
<dbReference type="PANTHER" id="PTHR45713:SF15">
    <property type="entry name" value="F5_8 TYPE C DOMAIN-CONTAINING PROTEIN"/>
    <property type="match status" value="1"/>
</dbReference>
<sequence>MNIIGLILLAMCLPIITDCRNFFMVPKNLTAKQSTKHQTEDNPNLVNNGDRSGTYVSGVTCTHASGDDPGPWWLLDMGQTYLISGVNIWNRLDNDCAQRFTHSGVGITSDPTVWTDFSIDLLDPCHFRTDVPTVADNPLKFTCARPTSGRYLAVYKNLTGVPDLLTGFHFCEIDIYAFTKDSSKLVVTETQASFSASSTAGLLTASAPHRVRSQLECMLLCSSHPYCLYALTRTTSAVLECWLFSSFSIPTSFISLFNNSSNDGVRFLGLYGGLSKP</sequence>
<keyword evidence="5" id="KW-0430">Lectin</keyword>
<evidence type="ECO:0000256" key="4">
    <source>
        <dbReference type="ARBA" id="ARBA00022723"/>
    </source>
</evidence>
<feature type="domain" description="F5/8 type C" evidence="9">
    <location>
        <begin position="12"/>
        <end position="154"/>
    </location>
</feature>
<reference evidence="11" key="1">
    <citation type="submission" date="2016-11" db="UniProtKB">
        <authorList>
            <consortium name="WormBaseParasite"/>
        </authorList>
    </citation>
    <scope>IDENTIFICATION</scope>
</reference>
<dbReference type="PANTHER" id="PTHR45713">
    <property type="entry name" value="FTP DOMAIN-CONTAINING PROTEIN"/>
    <property type="match status" value="1"/>
</dbReference>
<accession>A0A1I8HNY2</accession>
<dbReference type="Gene3D" id="2.60.120.260">
    <property type="entry name" value="Galactose-binding domain-like"/>
    <property type="match status" value="1"/>
</dbReference>
<evidence type="ECO:0000256" key="3">
    <source>
        <dbReference type="ARBA" id="ARBA00011233"/>
    </source>
</evidence>
<evidence type="ECO:0000259" key="9">
    <source>
        <dbReference type="PROSITE" id="PS50022"/>
    </source>
</evidence>
<dbReference type="GO" id="GO:0042806">
    <property type="term" value="F:fucose binding"/>
    <property type="evidence" value="ECO:0007669"/>
    <property type="project" value="UniProtKB-ARBA"/>
</dbReference>
<evidence type="ECO:0000256" key="6">
    <source>
        <dbReference type="ARBA" id="ARBA00022837"/>
    </source>
</evidence>
<evidence type="ECO:0000256" key="2">
    <source>
        <dbReference type="ARBA" id="ARBA00010147"/>
    </source>
</evidence>
<keyword evidence="10" id="KW-1185">Reference proteome</keyword>
<dbReference type="GO" id="GO:0010185">
    <property type="term" value="P:regulation of cellular defense response"/>
    <property type="evidence" value="ECO:0007669"/>
    <property type="project" value="UniProtKB-ARBA"/>
</dbReference>
<evidence type="ECO:0000313" key="11">
    <source>
        <dbReference type="WBParaSite" id="maker-uti_cns_0007262-snap-gene-0.9-mRNA-1"/>
    </source>
</evidence>
<feature type="chain" id="PRO_5009320317" evidence="8">
    <location>
        <begin position="20"/>
        <end position="277"/>
    </location>
</feature>
<dbReference type="InterPro" id="IPR006585">
    <property type="entry name" value="FTP1"/>
</dbReference>
<feature type="signal peptide" evidence="8">
    <location>
        <begin position="1"/>
        <end position="19"/>
    </location>
</feature>
<evidence type="ECO:0000256" key="1">
    <source>
        <dbReference type="ARBA" id="ARBA00002219"/>
    </source>
</evidence>
<dbReference type="SUPFAM" id="SSF49785">
    <property type="entry name" value="Galactose-binding domain-like"/>
    <property type="match status" value="1"/>
</dbReference>
<dbReference type="GO" id="GO:0001868">
    <property type="term" value="P:regulation of complement activation, lectin pathway"/>
    <property type="evidence" value="ECO:0007669"/>
    <property type="project" value="UniProtKB-ARBA"/>
</dbReference>
<keyword evidence="4" id="KW-0479">Metal-binding</keyword>
<dbReference type="InterPro" id="IPR000421">
    <property type="entry name" value="FA58C"/>
</dbReference>
<dbReference type="Pfam" id="PF00754">
    <property type="entry name" value="F5_F8_type_C"/>
    <property type="match status" value="1"/>
</dbReference>
<name>A0A1I8HNY2_9PLAT</name>
<evidence type="ECO:0000256" key="8">
    <source>
        <dbReference type="SAM" id="SignalP"/>
    </source>
</evidence>
<comment type="function">
    <text evidence="1">Acts as a defensive agent. Recognizes blood group fucosylated oligosaccharides including A, B, H and Lewis B-type antigens. Does not recognize Lewis A antigen and has low affinity for monovalent haptens.</text>
</comment>
<dbReference type="Proteomes" id="UP000095280">
    <property type="component" value="Unplaced"/>
</dbReference>
<dbReference type="WBParaSite" id="maker-uti_cns_0007262-snap-gene-0.9-mRNA-1">
    <property type="protein sequence ID" value="maker-uti_cns_0007262-snap-gene-0.9-mRNA-1"/>
    <property type="gene ID" value="maker-uti_cns_0007262-snap-gene-0.9"/>
</dbReference>
<evidence type="ECO:0000256" key="5">
    <source>
        <dbReference type="ARBA" id="ARBA00022734"/>
    </source>
</evidence>
<dbReference type="PROSITE" id="PS50022">
    <property type="entry name" value="FA58C_3"/>
    <property type="match status" value="1"/>
</dbReference>
<dbReference type="InterPro" id="IPR051941">
    <property type="entry name" value="BG_Antigen-Binding_Lectin"/>
</dbReference>
<protein>
    <submittedName>
        <fullName evidence="11">F5/8 type C domain-containing protein</fullName>
    </submittedName>
</protein>
<dbReference type="InterPro" id="IPR008979">
    <property type="entry name" value="Galactose-bd-like_sf"/>
</dbReference>
<dbReference type="AlphaFoldDB" id="A0A1I8HNY2"/>